<comment type="caution">
    <text evidence="2">The sequence shown here is derived from an EMBL/GenBank/DDBJ whole genome shotgun (WGS) entry which is preliminary data.</text>
</comment>
<dbReference type="Pfam" id="PF01872">
    <property type="entry name" value="RibD_C"/>
    <property type="match status" value="1"/>
</dbReference>
<dbReference type="AlphaFoldDB" id="A0A512RFU4"/>
<dbReference type="Gene3D" id="3.40.430.10">
    <property type="entry name" value="Dihydrofolate Reductase, subunit A"/>
    <property type="match status" value="1"/>
</dbReference>
<evidence type="ECO:0000313" key="2">
    <source>
        <dbReference type="EMBL" id="GEP94572.1"/>
    </source>
</evidence>
<accession>A0A512RFU4</accession>
<dbReference type="RefSeq" id="WP_146858096.1">
    <property type="nucleotide sequence ID" value="NZ_BKAU01000001.1"/>
</dbReference>
<feature type="domain" description="Bacterial bifunctional deaminase-reductase C-terminal" evidence="1">
    <location>
        <begin position="13"/>
        <end position="195"/>
    </location>
</feature>
<dbReference type="InterPro" id="IPR002734">
    <property type="entry name" value="RibDG_C"/>
</dbReference>
<dbReference type="InterPro" id="IPR050765">
    <property type="entry name" value="Riboflavin_Biosynth_HTPR"/>
</dbReference>
<dbReference type="Proteomes" id="UP000321436">
    <property type="component" value="Unassembled WGS sequence"/>
</dbReference>
<dbReference type="InterPro" id="IPR024072">
    <property type="entry name" value="DHFR-like_dom_sf"/>
</dbReference>
<dbReference type="GO" id="GO:0009231">
    <property type="term" value="P:riboflavin biosynthetic process"/>
    <property type="evidence" value="ECO:0007669"/>
    <property type="project" value="InterPro"/>
</dbReference>
<dbReference type="EMBL" id="BKAU01000001">
    <property type="protein sequence ID" value="GEP94572.1"/>
    <property type="molecule type" value="Genomic_DNA"/>
</dbReference>
<sequence length="204" mass="22788">MKQHHKMGSLKLLMQISVDGYVGGPEGDLDWRTWNYDDQLKAFADNLRDSCDIILLGRKMATVFIPHFEETVNDLQAQNGDKTLDEKFAYANRMVSMSKIVFSKTMASIDGKNAVVENGDLATAIQNLKSKEGKDMIVYGGAGFVSSLIKEGLIDEFNFFVNPVMINKGLRIFDLLEHRQKLSLINATPYACGIAVLTFKLNQS</sequence>
<protein>
    <submittedName>
        <fullName evidence="2">Deaminase</fullName>
    </submittedName>
</protein>
<name>A0A512RFU4_9BACT</name>
<dbReference type="PANTHER" id="PTHR38011:SF11">
    <property type="entry name" value="2,5-DIAMINO-6-RIBOSYLAMINO-4(3H)-PYRIMIDINONE 5'-PHOSPHATE REDUCTASE"/>
    <property type="match status" value="1"/>
</dbReference>
<dbReference type="OrthoDB" id="195113at2"/>
<dbReference type="GO" id="GO:0008703">
    <property type="term" value="F:5-amino-6-(5-phosphoribosylamino)uracil reductase activity"/>
    <property type="evidence" value="ECO:0007669"/>
    <property type="project" value="InterPro"/>
</dbReference>
<evidence type="ECO:0000313" key="3">
    <source>
        <dbReference type="Proteomes" id="UP000321436"/>
    </source>
</evidence>
<dbReference type="PANTHER" id="PTHR38011">
    <property type="entry name" value="DIHYDROFOLATE REDUCTASE FAMILY PROTEIN (AFU_ORTHOLOGUE AFUA_8G06820)"/>
    <property type="match status" value="1"/>
</dbReference>
<organism evidence="2 3">
    <name type="scientific">Chitinophaga cymbidii</name>
    <dbReference type="NCBI Taxonomy" id="1096750"/>
    <lineage>
        <taxon>Bacteria</taxon>
        <taxon>Pseudomonadati</taxon>
        <taxon>Bacteroidota</taxon>
        <taxon>Chitinophagia</taxon>
        <taxon>Chitinophagales</taxon>
        <taxon>Chitinophagaceae</taxon>
        <taxon>Chitinophaga</taxon>
    </lineage>
</organism>
<keyword evidence="3" id="KW-1185">Reference proteome</keyword>
<proteinExistence type="predicted"/>
<evidence type="ECO:0000259" key="1">
    <source>
        <dbReference type="Pfam" id="PF01872"/>
    </source>
</evidence>
<reference evidence="2 3" key="1">
    <citation type="submission" date="2019-07" db="EMBL/GenBank/DDBJ databases">
        <title>Whole genome shotgun sequence of Chitinophaga cymbidii NBRC 109752.</title>
        <authorList>
            <person name="Hosoyama A."/>
            <person name="Uohara A."/>
            <person name="Ohji S."/>
            <person name="Ichikawa N."/>
        </authorList>
    </citation>
    <scope>NUCLEOTIDE SEQUENCE [LARGE SCALE GENOMIC DNA]</scope>
    <source>
        <strain evidence="2 3">NBRC 109752</strain>
    </source>
</reference>
<gene>
    <name evidence="2" type="ORF">CCY01nite_08320</name>
</gene>
<dbReference type="SUPFAM" id="SSF53597">
    <property type="entry name" value="Dihydrofolate reductase-like"/>
    <property type="match status" value="1"/>
</dbReference>